<accession>A0A9P6AEK8</accession>
<evidence type="ECO:0000313" key="1">
    <source>
        <dbReference type="EMBL" id="KAF9504485.1"/>
    </source>
</evidence>
<evidence type="ECO:0000313" key="2">
    <source>
        <dbReference type="Proteomes" id="UP000886523"/>
    </source>
</evidence>
<reference evidence="1" key="1">
    <citation type="journal article" date="2020" name="Nat. Commun.">
        <title>Large-scale genome sequencing of mycorrhizal fungi provides insights into the early evolution of symbiotic traits.</title>
        <authorList>
            <person name="Miyauchi S."/>
            <person name="Kiss E."/>
            <person name="Kuo A."/>
            <person name="Drula E."/>
            <person name="Kohler A."/>
            <person name="Sanchez-Garcia M."/>
            <person name="Morin E."/>
            <person name="Andreopoulos B."/>
            <person name="Barry K.W."/>
            <person name="Bonito G."/>
            <person name="Buee M."/>
            <person name="Carver A."/>
            <person name="Chen C."/>
            <person name="Cichocki N."/>
            <person name="Clum A."/>
            <person name="Culley D."/>
            <person name="Crous P.W."/>
            <person name="Fauchery L."/>
            <person name="Girlanda M."/>
            <person name="Hayes R.D."/>
            <person name="Keri Z."/>
            <person name="LaButti K."/>
            <person name="Lipzen A."/>
            <person name="Lombard V."/>
            <person name="Magnuson J."/>
            <person name="Maillard F."/>
            <person name="Murat C."/>
            <person name="Nolan M."/>
            <person name="Ohm R.A."/>
            <person name="Pangilinan J."/>
            <person name="Pereira M.F."/>
            <person name="Perotto S."/>
            <person name="Peter M."/>
            <person name="Pfister S."/>
            <person name="Riley R."/>
            <person name="Sitrit Y."/>
            <person name="Stielow J.B."/>
            <person name="Szollosi G."/>
            <person name="Zifcakova L."/>
            <person name="Stursova M."/>
            <person name="Spatafora J.W."/>
            <person name="Tedersoo L."/>
            <person name="Vaario L.M."/>
            <person name="Yamada A."/>
            <person name="Yan M."/>
            <person name="Wang P."/>
            <person name="Xu J."/>
            <person name="Bruns T."/>
            <person name="Baldrian P."/>
            <person name="Vilgalys R."/>
            <person name="Dunand C."/>
            <person name="Henrissat B."/>
            <person name="Grigoriev I.V."/>
            <person name="Hibbett D."/>
            <person name="Nagy L.G."/>
            <person name="Martin F.M."/>
        </authorList>
    </citation>
    <scope>NUCLEOTIDE SEQUENCE</scope>
    <source>
        <strain evidence="1">UP504</strain>
    </source>
</reference>
<dbReference type="EMBL" id="MU129221">
    <property type="protein sequence ID" value="KAF9504485.1"/>
    <property type="molecule type" value="Genomic_DNA"/>
</dbReference>
<dbReference type="Proteomes" id="UP000886523">
    <property type="component" value="Unassembled WGS sequence"/>
</dbReference>
<organism evidence="1 2">
    <name type="scientific">Hydnum rufescens UP504</name>
    <dbReference type="NCBI Taxonomy" id="1448309"/>
    <lineage>
        <taxon>Eukaryota</taxon>
        <taxon>Fungi</taxon>
        <taxon>Dikarya</taxon>
        <taxon>Basidiomycota</taxon>
        <taxon>Agaricomycotina</taxon>
        <taxon>Agaricomycetes</taxon>
        <taxon>Cantharellales</taxon>
        <taxon>Hydnaceae</taxon>
        <taxon>Hydnum</taxon>
    </lineage>
</organism>
<name>A0A9P6AEK8_9AGAM</name>
<protein>
    <submittedName>
        <fullName evidence="1">Uncharacterized protein</fullName>
    </submittedName>
</protein>
<comment type="caution">
    <text evidence="1">The sequence shown here is derived from an EMBL/GenBank/DDBJ whole genome shotgun (WGS) entry which is preliminary data.</text>
</comment>
<proteinExistence type="predicted"/>
<sequence length="413" mass="44281">MAMSQDKMAKEAQFLGEHDIHTAIFMALGWSYSALVLQHNKAIFSTPEARAWFLNILGASTPSMGTSPDSGVEEDHNILHVIFQDFYISMACLHKELDQLKEASADIGVDSYKLKFPWRTFWHVLYTNNICLKNWVDPKESQNALSFNSTLKEDWCLLLHCFKIDGEESKNPVLEERIYNSTGSNQASIVLAEDTNGISVITSDMVPMIFEGRASNKSRLKASKALPIPVPSPASMQPTLVPSPSPESTPGLALVPCTSALALAMPTPGLTPSFGHMPGPTLGSMAGLMPSASMAAPAPSFISIPGPPLACMAGLASSASMAVPTPGLTLATNLFSMQSSLGLAAHQGSQIASNLFSNGLGLLSEPDLSPFNYQASDAISNSLSNNCGSMSLSTVPFWDNLNLSDSWRFFNKG</sequence>
<gene>
    <name evidence="1" type="ORF">BS47DRAFT_1368754</name>
</gene>
<keyword evidence="2" id="KW-1185">Reference proteome</keyword>
<dbReference type="AlphaFoldDB" id="A0A9P6AEK8"/>